<protein>
    <recommendedName>
        <fullName evidence="1">DUF4325 domain-containing protein</fullName>
    </recommendedName>
</protein>
<dbReference type="AlphaFoldDB" id="A0A1F5HT81"/>
<dbReference type="Proteomes" id="UP000178845">
    <property type="component" value="Unassembled WGS sequence"/>
</dbReference>
<name>A0A1F5HT81_9BACT</name>
<accession>A0A1F5HT81</accession>
<feature type="domain" description="DUF4325" evidence="1">
    <location>
        <begin position="27"/>
        <end position="82"/>
    </location>
</feature>
<evidence type="ECO:0000259" key="1">
    <source>
        <dbReference type="Pfam" id="PF14213"/>
    </source>
</evidence>
<comment type="caution">
    <text evidence="2">The sequence shown here is derived from an EMBL/GenBank/DDBJ whole genome shotgun (WGS) entry which is preliminary data.</text>
</comment>
<proteinExistence type="predicted"/>
<organism evidence="2 3">
    <name type="scientific">Candidatus Curtissbacteria bacterium RIFCSPLOWO2_02_FULL_40_13b</name>
    <dbReference type="NCBI Taxonomy" id="1797733"/>
    <lineage>
        <taxon>Bacteria</taxon>
        <taxon>Candidatus Curtissiibacteriota</taxon>
    </lineage>
</organism>
<gene>
    <name evidence="2" type="ORF">A3I53_00105</name>
</gene>
<dbReference type="InterPro" id="IPR025474">
    <property type="entry name" value="DUF4325"/>
</dbReference>
<reference evidence="2 3" key="1">
    <citation type="journal article" date="2016" name="Nat. Commun.">
        <title>Thousands of microbial genomes shed light on interconnected biogeochemical processes in an aquifer system.</title>
        <authorList>
            <person name="Anantharaman K."/>
            <person name="Brown C.T."/>
            <person name="Hug L.A."/>
            <person name="Sharon I."/>
            <person name="Castelle C.J."/>
            <person name="Probst A.J."/>
            <person name="Thomas B.C."/>
            <person name="Singh A."/>
            <person name="Wilkins M.J."/>
            <person name="Karaoz U."/>
            <person name="Brodie E.L."/>
            <person name="Williams K.H."/>
            <person name="Hubbard S.S."/>
            <person name="Banfield J.F."/>
        </authorList>
    </citation>
    <scope>NUCLEOTIDE SEQUENCE [LARGE SCALE GENOMIC DNA]</scope>
</reference>
<dbReference type="Pfam" id="PF14213">
    <property type="entry name" value="DUF4325"/>
    <property type="match status" value="1"/>
</dbReference>
<evidence type="ECO:0000313" key="2">
    <source>
        <dbReference type="EMBL" id="OGE07303.1"/>
    </source>
</evidence>
<sequence length="94" mass="10638">MKTIKIVNKAGSFAENKDIARDMRISKITPLLEKGNEITLDFEGVESVTQSFIHALLSEVIREFGSEVLDKIYFKNCNDTVKGIINIVVDYMQI</sequence>
<evidence type="ECO:0000313" key="3">
    <source>
        <dbReference type="Proteomes" id="UP000178845"/>
    </source>
</evidence>
<dbReference type="EMBL" id="MFBW01000037">
    <property type="protein sequence ID" value="OGE07303.1"/>
    <property type="molecule type" value="Genomic_DNA"/>
</dbReference>